<dbReference type="AlphaFoldDB" id="A0A3R9FN72"/>
<evidence type="ECO:0000313" key="2">
    <source>
        <dbReference type="Proteomes" id="UP000269041"/>
    </source>
</evidence>
<dbReference type="OrthoDB" id="7780998at2"/>
<dbReference type="EMBL" id="RSFA01000019">
    <property type="protein sequence ID" value="RSD31958.1"/>
    <property type="molecule type" value="Genomic_DNA"/>
</dbReference>
<organism evidence="1 2">
    <name type="scientific">Vibrio pectenicida</name>
    <dbReference type="NCBI Taxonomy" id="62763"/>
    <lineage>
        <taxon>Bacteria</taxon>
        <taxon>Pseudomonadati</taxon>
        <taxon>Pseudomonadota</taxon>
        <taxon>Gammaproteobacteria</taxon>
        <taxon>Vibrionales</taxon>
        <taxon>Vibrionaceae</taxon>
        <taxon>Vibrio</taxon>
    </lineage>
</organism>
<dbReference type="RefSeq" id="WP_125320376.1">
    <property type="nucleotide sequence ID" value="NZ_AP024889.1"/>
</dbReference>
<keyword evidence="2" id="KW-1185">Reference proteome</keyword>
<comment type="caution">
    <text evidence="1">The sequence shown here is derived from an EMBL/GenBank/DDBJ whole genome shotgun (WGS) entry which is preliminary data.</text>
</comment>
<gene>
    <name evidence="1" type="ORF">EJA03_06220</name>
</gene>
<dbReference type="Proteomes" id="UP000269041">
    <property type="component" value="Unassembled WGS sequence"/>
</dbReference>
<evidence type="ECO:0000313" key="1">
    <source>
        <dbReference type="EMBL" id="RSD31958.1"/>
    </source>
</evidence>
<proteinExistence type="predicted"/>
<sequence length="138" mass="15896">MNLNDLMTRIHNDWEDTEVLPVINRVLRSLNNRKEYLEGTPINLRELCTNGGLNNNENELMLKATNYLVHPSIHVLNLRYELYANGLYELTADEVYEAQQMGVLCHPVTGREIPYFENEVKISFVLSNDFINAEGAIN</sequence>
<accession>A0A3R9FN72</accession>
<protein>
    <submittedName>
        <fullName evidence="1">Uncharacterized protein</fullName>
    </submittedName>
</protein>
<name>A0A3R9FN72_9VIBR</name>
<reference evidence="1 2" key="1">
    <citation type="submission" date="2018-12" db="EMBL/GenBank/DDBJ databases">
        <title>Genomic taxonomy of the Vibrionaceae family.</title>
        <authorList>
            <person name="Gomez-Gil B."/>
            <person name="Enciso-Ibarra K."/>
        </authorList>
    </citation>
    <scope>NUCLEOTIDE SEQUENCE [LARGE SCALE GENOMIC DNA]</scope>
    <source>
        <strain evidence="1 2">CAIM 594</strain>
    </source>
</reference>